<dbReference type="InterPro" id="IPR051396">
    <property type="entry name" value="Bact_Antivir_Def_Nuclease"/>
</dbReference>
<dbReference type="Pfam" id="PF13175">
    <property type="entry name" value="AAA_15"/>
    <property type="match status" value="1"/>
</dbReference>
<organism evidence="2">
    <name type="scientific">marine sediment metagenome</name>
    <dbReference type="NCBI Taxonomy" id="412755"/>
    <lineage>
        <taxon>unclassified sequences</taxon>
        <taxon>metagenomes</taxon>
        <taxon>ecological metagenomes</taxon>
    </lineage>
</organism>
<protein>
    <recommendedName>
        <fullName evidence="1">Endonuclease GajA/Old nuclease/RecF-like AAA domain-containing protein</fullName>
    </recommendedName>
</protein>
<dbReference type="PANTHER" id="PTHR43581:SF4">
    <property type="entry name" value="ATP_GTP PHOSPHATASE"/>
    <property type="match status" value="1"/>
</dbReference>
<evidence type="ECO:0000259" key="1">
    <source>
        <dbReference type="Pfam" id="PF13175"/>
    </source>
</evidence>
<sequence length="119" mass="13775">MKITRISIKNFRLLEDVELCLEDGATVIVGRNNSGKTSLTELFRRLLDENGPRFKIEDFSLGVYEQFWDAYELRRRDEGDADIRQVLPLISTTLNVEYEKDEDLGPLADFVIDINEECT</sequence>
<feature type="non-terminal residue" evidence="2">
    <location>
        <position position="119"/>
    </location>
</feature>
<dbReference type="Gene3D" id="3.40.50.300">
    <property type="entry name" value="P-loop containing nucleotide triphosphate hydrolases"/>
    <property type="match status" value="1"/>
</dbReference>
<dbReference type="PANTHER" id="PTHR43581">
    <property type="entry name" value="ATP/GTP PHOSPHATASE"/>
    <property type="match status" value="1"/>
</dbReference>
<dbReference type="AlphaFoldDB" id="A0A0F9CIP5"/>
<reference evidence="2" key="1">
    <citation type="journal article" date="2015" name="Nature">
        <title>Complex archaea that bridge the gap between prokaryotes and eukaryotes.</title>
        <authorList>
            <person name="Spang A."/>
            <person name="Saw J.H."/>
            <person name="Jorgensen S.L."/>
            <person name="Zaremba-Niedzwiedzka K."/>
            <person name="Martijn J."/>
            <person name="Lind A.E."/>
            <person name="van Eijk R."/>
            <person name="Schleper C."/>
            <person name="Guy L."/>
            <person name="Ettema T.J."/>
        </authorList>
    </citation>
    <scope>NUCLEOTIDE SEQUENCE</scope>
</reference>
<evidence type="ECO:0000313" key="2">
    <source>
        <dbReference type="EMBL" id="KKK96546.1"/>
    </source>
</evidence>
<accession>A0A0F9CIP5</accession>
<comment type="caution">
    <text evidence="2">The sequence shown here is derived from an EMBL/GenBank/DDBJ whole genome shotgun (WGS) entry which is preliminary data.</text>
</comment>
<name>A0A0F9CIP5_9ZZZZ</name>
<dbReference type="InterPro" id="IPR027417">
    <property type="entry name" value="P-loop_NTPase"/>
</dbReference>
<dbReference type="EMBL" id="LAZR01046435">
    <property type="protein sequence ID" value="KKK96546.1"/>
    <property type="molecule type" value="Genomic_DNA"/>
</dbReference>
<proteinExistence type="predicted"/>
<dbReference type="InterPro" id="IPR041685">
    <property type="entry name" value="AAA_GajA/Old/RecF-like"/>
</dbReference>
<dbReference type="SUPFAM" id="SSF52540">
    <property type="entry name" value="P-loop containing nucleoside triphosphate hydrolases"/>
    <property type="match status" value="1"/>
</dbReference>
<gene>
    <name evidence="2" type="ORF">LCGC14_2661660</name>
</gene>
<feature type="domain" description="Endonuclease GajA/Old nuclease/RecF-like AAA" evidence="1">
    <location>
        <begin position="1"/>
        <end position="101"/>
    </location>
</feature>